<protein>
    <submittedName>
        <fullName evidence="8">SigE family RNA polymerase sigma factor</fullName>
    </submittedName>
</protein>
<dbReference type="GO" id="GO:0006352">
    <property type="term" value="P:DNA-templated transcription initiation"/>
    <property type="evidence" value="ECO:0007669"/>
    <property type="project" value="InterPro"/>
</dbReference>
<dbReference type="EMBL" id="CP094970">
    <property type="protein sequence ID" value="UYM03746.1"/>
    <property type="molecule type" value="Genomic_DNA"/>
</dbReference>
<keyword evidence="3" id="KW-0731">Sigma factor</keyword>
<dbReference type="CDD" id="cd06171">
    <property type="entry name" value="Sigma70_r4"/>
    <property type="match status" value="1"/>
</dbReference>
<evidence type="ECO:0000259" key="6">
    <source>
        <dbReference type="Pfam" id="PF04542"/>
    </source>
</evidence>
<evidence type="ECO:0000256" key="4">
    <source>
        <dbReference type="ARBA" id="ARBA00023125"/>
    </source>
</evidence>
<evidence type="ECO:0000256" key="5">
    <source>
        <dbReference type="ARBA" id="ARBA00023163"/>
    </source>
</evidence>
<sequence>MTDRYDGFREFFAARRSDLSRTAFFLTGNDNAAEDLLQEAMVKTAAKWHRIHPDGNPDAYVRQVMLNLVRSRWRRRQKISEYATDEVPERQSGHDIESAVVAKSALGRALQTLTARQRATLYFRYYEDLSEAETARLLGCSTGTVKSQSHAALAKLRETAPHLLTAESVEVAE</sequence>
<feature type="domain" description="RNA polymerase sigma factor 70 region 4 type 2" evidence="7">
    <location>
        <begin position="105"/>
        <end position="156"/>
    </location>
</feature>
<dbReference type="InterPro" id="IPR013249">
    <property type="entry name" value="RNA_pol_sigma70_r4_t2"/>
</dbReference>
<dbReference type="InterPro" id="IPR007627">
    <property type="entry name" value="RNA_pol_sigma70_r2"/>
</dbReference>
<evidence type="ECO:0000256" key="2">
    <source>
        <dbReference type="ARBA" id="ARBA00023015"/>
    </source>
</evidence>
<dbReference type="GO" id="GO:0003677">
    <property type="term" value="F:DNA binding"/>
    <property type="evidence" value="ECO:0007669"/>
    <property type="project" value="UniProtKB-KW"/>
</dbReference>
<accession>A0AA46YJQ3</accession>
<evidence type="ECO:0000259" key="7">
    <source>
        <dbReference type="Pfam" id="PF08281"/>
    </source>
</evidence>
<dbReference type="PANTHER" id="PTHR43133:SF50">
    <property type="entry name" value="ECF RNA POLYMERASE SIGMA FACTOR SIGM"/>
    <property type="match status" value="1"/>
</dbReference>
<dbReference type="InterPro" id="IPR013324">
    <property type="entry name" value="RNA_pol_sigma_r3/r4-like"/>
</dbReference>
<evidence type="ECO:0000256" key="3">
    <source>
        <dbReference type="ARBA" id="ARBA00023082"/>
    </source>
</evidence>
<name>A0AA46YJQ3_9ACTN</name>
<dbReference type="PANTHER" id="PTHR43133">
    <property type="entry name" value="RNA POLYMERASE ECF-TYPE SIGMA FACTO"/>
    <property type="match status" value="1"/>
</dbReference>
<keyword evidence="5" id="KW-0804">Transcription</keyword>
<keyword evidence="4" id="KW-0238">DNA-binding</keyword>
<comment type="similarity">
    <text evidence="1">Belongs to the sigma-70 factor family. ECF subfamily.</text>
</comment>
<keyword evidence="2" id="KW-0805">Transcription regulation</keyword>
<proteinExistence type="inferred from homology"/>
<dbReference type="Gene3D" id="1.10.10.10">
    <property type="entry name" value="Winged helix-like DNA-binding domain superfamily/Winged helix DNA-binding domain"/>
    <property type="match status" value="1"/>
</dbReference>
<dbReference type="SUPFAM" id="SSF88659">
    <property type="entry name" value="Sigma3 and sigma4 domains of RNA polymerase sigma factors"/>
    <property type="match status" value="1"/>
</dbReference>
<dbReference type="Pfam" id="PF08281">
    <property type="entry name" value="Sigma70_r4_2"/>
    <property type="match status" value="1"/>
</dbReference>
<evidence type="ECO:0000313" key="8">
    <source>
        <dbReference type="EMBL" id="UYM03746.1"/>
    </source>
</evidence>
<evidence type="ECO:0000313" key="9">
    <source>
        <dbReference type="Proteomes" id="UP001164390"/>
    </source>
</evidence>
<evidence type="ECO:0000256" key="1">
    <source>
        <dbReference type="ARBA" id="ARBA00010641"/>
    </source>
</evidence>
<dbReference type="NCBIfam" id="TIGR02937">
    <property type="entry name" value="sigma70-ECF"/>
    <property type="match status" value="1"/>
</dbReference>
<dbReference type="GO" id="GO:0016987">
    <property type="term" value="F:sigma factor activity"/>
    <property type="evidence" value="ECO:0007669"/>
    <property type="project" value="UniProtKB-KW"/>
</dbReference>
<dbReference type="InterPro" id="IPR039425">
    <property type="entry name" value="RNA_pol_sigma-70-like"/>
</dbReference>
<dbReference type="Proteomes" id="UP001164390">
    <property type="component" value="Chromosome"/>
</dbReference>
<dbReference type="InterPro" id="IPR014325">
    <property type="entry name" value="RNA_pol_sigma-E_actinobac"/>
</dbReference>
<dbReference type="KEGG" id="sgrg:L0C25_14480"/>
<dbReference type="InterPro" id="IPR036388">
    <property type="entry name" value="WH-like_DNA-bd_sf"/>
</dbReference>
<dbReference type="InterPro" id="IPR014284">
    <property type="entry name" value="RNA_pol_sigma-70_dom"/>
</dbReference>
<keyword evidence="9" id="KW-1185">Reference proteome</keyword>
<organism evidence="8 9">
    <name type="scientific">Solicola gregarius</name>
    <dbReference type="NCBI Taxonomy" id="2908642"/>
    <lineage>
        <taxon>Bacteria</taxon>
        <taxon>Bacillati</taxon>
        <taxon>Actinomycetota</taxon>
        <taxon>Actinomycetes</taxon>
        <taxon>Propionibacteriales</taxon>
        <taxon>Nocardioidaceae</taxon>
        <taxon>Solicola</taxon>
    </lineage>
</organism>
<gene>
    <name evidence="8" type="ORF">L0C25_14480</name>
</gene>
<dbReference type="NCBIfam" id="TIGR02983">
    <property type="entry name" value="SigE-fam_strep"/>
    <property type="match status" value="1"/>
</dbReference>
<dbReference type="AlphaFoldDB" id="A0AA46YJQ3"/>
<reference evidence="8" key="1">
    <citation type="submission" date="2022-01" db="EMBL/GenBank/DDBJ databases">
        <title>Nocardioidaceae gen. sp. A5X3R13.</title>
        <authorList>
            <person name="Lopez Marin M.A."/>
            <person name="Uhlik O."/>
        </authorList>
    </citation>
    <scope>NUCLEOTIDE SEQUENCE</scope>
    <source>
        <strain evidence="8">A5X3R13</strain>
    </source>
</reference>
<dbReference type="Pfam" id="PF04542">
    <property type="entry name" value="Sigma70_r2"/>
    <property type="match status" value="1"/>
</dbReference>
<dbReference type="InterPro" id="IPR013325">
    <property type="entry name" value="RNA_pol_sigma_r2"/>
</dbReference>
<dbReference type="SUPFAM" id="SSF88946">
    <property type="entry name" value="Sigma2 domain of RNA polymerase sigma factors"/>
    <property type="match status" value="1"/>
</dbReference>
<dbReference type="RefSeq" id="WP_271632386.1">
    <property type="nucleotide sequence ID" value="NZ_CP094970.1"/>
</dbReference>
<feature type="domain" description="RNA polymerase sigma-70 region 2" evidence="6">
    <location>
        <begin position="13"/>
        <end position="78"/>
    </location>
</feature>
<dbReference type="Gene3D" id="1.10.1740.10">
    <property type="match status" value="1"/>
</dbReference>